<accession>A0A317WZI3</accession>
<sequence length="100" mass="11581">MKRTTTSEGRGFKIYARVSLGVYSHTRAGLWLTDCLNISDVPAHAHTFLFEPNPNWSHFYAPGSEIQDYIKNTARKWRLDDHIEFKSHVVESLWNETTGK</sequence>
<dbReference type="PANTHER" id="PTHR42877:SF2">
    <property type="entry name" value="FAD_NAD(P)-BINDING DOMAIN-CONTAINING PROTEIN"/>
    <property type="match status" value="1"/>
</dbReference>
<evidence type="ECO:0000256" key="4">
    <source>
        <dbReference type="ARBA" id="ARBA00022827"/>
    </source>
</evidence>
<organism evidence="5 6">
    <name type="scientific">Aspergillus sclerotioniger CBS 115572</name>
    <dbReference type="NCBI Taxonomy" id="1450535"/>
    <lineage>
        <taxon>Eukaryota</taxon>
        <taxon>Fungi</taxon>
        <taxon>Dikarya</taxon>
        <taxon>Ascomycota</taxon>
        <taxon>Pezizomycotina</taxon>
        <taxon>Eurotiomycetes</taxon>
        <taxon>Eurotiomycetidae</taxon>
        <taxon>Eurotiales</taxon>
        <taxon>Aspergillaceae</taxon>
        <taxon>Aspergillus</taxon>
        <taxon>Aspergillus subgen. Circumdati</taxon>
    </lineage>
</organism>
<dbReference type="Proteomes" id="UP000246702">
    <property type="component" value="Unassembled WGS sequence"/>
</dbReference>
<dbReference type="STRING" id="1450535.A0A317WZI3"/>
<keyword evidence="4" id="KW-0274">FAD</keyword>
<dbReference type="SUPFAM" id="SSF51905">
    <property type="entry name" value="FAD/NAD(P)-binding domain"/>
    <property type="match status" value="1"/>
</dbReference>
<dbReference type="PANTHER" id="PTHR42877">
    <property type="entry name" value="L-ORNITHINE N(5)-MONOOXYGENASE-RELATED"/>
    <property type="match status" value="1"/>
</dbReference>
<evidence type="ECO:0000256" key="1">
    <source>
        <dbReference type="ARBA" id="ARBA00001974"/>
    </source>
</evidence>
<keyword evidence="6" id="KW-1185">Reference proteome</keyword>
<dbReference type="InterPro" id="IPR051209">
    <property type="entry name" value="FAD-bind_Monooxygenase_sf"/>
</dbReference>
<reference evidence="5 6" key="1">
    <citation type="submission" date="2016-12" db="EMBL/GenBank/DDBJ databases">
        <title>The genomes of Aspergillus section Nigri reveals drivers in fungal speciation.</title>
        <authorList>
            <consortium name="DOE Joint Genome Institute"/>
            <person name="Vesth T.C."/>
            <person name="Nybo J."/>
            <person name="Theobald S."/>
            <person name="Brandl J."/>
            <person name="Frisvad J.C."/>
            <person name="Nielsen K.F."/>
            <person name="Lyhne E.K."/>
            <person name="Kogle M.E."/>
            <person name="Kuo A."/>
            <person name="Riley R."/>
            <person name="Clum A."/>
            <person name="Nolan M."/>
            <person name="Lipzen A."/>
            <person name="Salamov A."/>
            <person name="Henrissat B."/>
            <person name="Wiebenga A."/>
            <person name="De Vries R.P."/>
            <person name="Grigoriev I.V."/>
            <person name="Mortensen U.H."/>
            <person name="Andersen M.R."/>
            <person name="Baker S.E."/>
        </authorList>
    </citation>
    <scope>NUCLEOTIDE SEQUENCE [LARGE SCALE GENOMIC DNA]</scope>
    <source>
        <strain evidence="5 6">CBS 115572</strain>
    </source>
</reference>
<dbReference type="OrthoDB" id="74360at2759"/>
<evidence type="ECO:0000256" key="3">
    <source>
        <dbReference type="ARBA" id="ARBA00022630"/>
    </source>
</evidence>
<proteinExistence type="inferred from homology"/>
<evidence type="ECO:0000313" key="5">
    <source>
        <dbReference type="EMBL" id="PWY91794.1"/>
    </source>
</evidence>
<protein>
    <submittedName>
        <fullName evidence="5">Uncharacterized protein</fullName>
    </submittedName>
</protein>
<dbReference type="RefSeq" id="XP_025469522.1">
    <property type="nucleotide sequence ID" value="XM_025607255.1"/>
</dbReference>
<comment type="caution">
    <text evidence="5">The sequence shown here is derived from an EMBL/GenBank/DDBJ whole genome shotgun (WGS) entry which is preliminary data.</text>
</comment>
<dbReference type="EMBL" id="MSFK01000008">
    <property type="protein sequence ID" value="PWY91794.1"/>
    <property type="molecule type" value="Genomic_DNA"/>
</dbReference>
<dbReference type="InterPro" id="IPR036188">
    <property type="entry name" value="FAD/NAD-bd_sf"/>
</dbReference>
<evidence type="ECO:0000256" key="2">
    <source>
        <dbReference type="ARBA" id="ARBA00010139"/>
    </source>
</evidence>
<keyword evidence="3" id="KW-0285">Flavoprotein</keyword>
<name>A0A317WZI3_9EURO</name>
<dbReference type="Gene3D" id="3.50.50.60">
    <property type="entry name" value="FAD/NAD(P)-binding domain"/>
    <property type="match status" value="1"/>
</dbReference>
<comment type="similarity">
    <text evidence="2">Belongs to the FAD-binding monooxygenase family.</text>
</comment>
<dbReference type="GeneID" id="37109398"/>
<dbReference type="AlphaFoldDB" id="A0A317WZI3"/>
<gene>
    <name evidence="5" type="ORF">BO94DRAFT_380148</name>
</gene>
<comment type="cofactor">
    <cofactor evidence="1">
        <name>FAD</name>
        <dbReference type="ChEBI" id="CHEBI:57692"/>
    </cofactor>
</comment>
<evidence type="ECO:0000313" key="6">
    <source>
        <dbReference type="Proteomes" id="UP000246702"/>
    </source>
</evidence>